<evidence type="ECO:0000313" key="2">
    <source>
        <dbReference type="Proteomes" id="UP000823405"/>
    </source>
</evidence>
<gene>
    <name evidence="1" type="ORF">BGZ97_004434</name>
</gene>
<accession>A0A9P6QU99</accession>
<name>A0A9P6QU99_9FUNG</name>
<organism evidence="1 2">
    <name type="scientific">Linnemannia gamsii</name>
    <dbReference type="NCBI Taxonomy" id="64522"/>
    <lineage>
        <taxon>Eukaryota</taxon>
        <taxon>Fungi</taxon>
        <taxon>Fungi incertae sedis</taxon>
        <taxon>Mucoromycota</taxon>
        <taxon>Mortierellomycotina</taxon>
        <taxon>Mortierellomycetes</taxon>
        <taxon>Mortierellales</taxon>
        <taxon>Mortierellaceae</taxon>
        <taxon>Linnemannia</taxon>
    </lineage>
</organism>
<sequence>MITLIKIINGQNDLSFPEAPVDMKYIDRELFKHAVSLLKEYQTQSSADKDNTLIKDAQCDFIEKPLFGSAAPSENDCLQLWPYVFGVIVDKVTIHSGEKVLIASRVLRNQQAYEYGDVSETGRKVDLIFMYKDIEISNVEFKRADISSKDITVQCRKNIRLGRCLQEAHAAYGLEDASVIMGDVAGK</sequence>
<dbReference type="OrthoDB" id="2444920at2759"/>
<reference evidence="1" key="1">
    <citation type="journal article" date="2020" name="Fungal Divers.">
        <title>Resolving the Mortierellaceae phylogeny through synthesis of multi-gene phylogenetics and phylogenomics.</title>
        <authorList>
            <person name="Vandepol N."/>
            <person name="Liber J."/>
            <person name="Desiro A."/>
            <person name="Na H."/>
            <person name="Kennedy M."/>
            <person name="Barry K."/>
            <person name="Grigoriev I.V."/>
            <person name="Miller A.N."/>
            <person name="O'Donnell K."/>
            <person name="Stajich J.E."/>
            <person name="Bonito G."/>
        </authorList>
    </citation>
    <scope>NUCLEOTIDE SEQUENCE</scope>
    <source>
        <strain evidence="1">NVP60</strain>
    </source>
</reference>
<keyword evidence="2" id="KW-1185">Reference proteome</keyword>
<dbReference type="EMBL" id="JAAAIN010002104">
    <property type="protein sequence ID" value="KAG0296843.1"/>
    <property type="molecule type" value="Genomic_DNA"/>
</dbReference>
<evidence type="ECO:0000313" key="1">
    <source>
        <dbReference type="EMBL" id="KAG0296843.1"/>
    </source>
</evidence>
<comment type="caution">
    <text evidence="1">The sequence shown here is derived from an EMBL/GenBank/DDBJ whole genome shotgun (WGS) entry which is preliminary data.</text>
</comment>
<proteinExistence type="predicted"/>
<dbReference type="AlphaFoldDB" id="A0A9P6QU99"/>
<dbReference type="Proteomes" id="UP000823405">
    <property type="component" value="Unassembled WGS sequence"/>
</dbReference>
<protein>
    <submittedName>
        <fullName evidence="1">Uncharacterized protein</fullName>
    </submittedName>
</protein>